<keyword evidence="1" id="KW-0472">Membrane</keyword>
<evidence type="ECO:0000313" key="2">
    <source>
        <dbReference type="EnsemblMetazoa" id="SCAU010828-PA"/>
    </source>
</evidence>
<dbReference type="InterPro" id="IPR010512">
    <property type="entry name" value="DUF1091"/>
</dbReference>
<evidence type="ECO:0000313" key="3">
    <source>
        <dbReference type="Proteomes" id="UP000095300"/>
    </source>
</evidence>
<dbReference type="SMART" id="SM00697">
    <property type="entry name" value="DM8"/>
    <property type="match status" value="1"/>
</dbReference>
<dbReference type="Proteomes" id="UP000095300">
    <property type="component" value="Unassembled WGS sequence"/>
</dbReference>
<dbReference type="OrthoDB" id="7727171at2759"/>
<dbReference type="PANTHER" id="PTHR20898">
    <property type="entry name" value="DAEDALUS ON 3-RELATED-RELATED"/>
    <property type="match status" value="1"/>
</dbReference>
<feature type="transmembrane region" description="Helical" evidence="1">
    <location>
        <begin position="97"/>
        <end position="121"/>
    </location>
</feature>
<reference evidence="2" key="1">
    <citation type="submission" date="2020-05" db="UniProtKB">
        <authorList>
            <consortium name="EnsemblMetazoa"/>
        </authorList>
    </citation>
    <scope>IDENTIFICATION</scope>
    <source>
        <strain evidence="2">USDA</strain>
    </source>
</reference>
<dbReference type="Pfam" id="PF06477">
    <property type="entry name" value="DUF1091"/>
    <property type="match status" value="1"/>
</dbReference>
<dbReference type="VEuPathDB" id="VectorBase:SCAU010828"/>
<proteinExistence type="predicted"/>
<accession>A0A1I8PSV5</accession>
<keyword evidence="3" id="KW-1185">Reference proteome</keyword>
<evidence type="ECO:0000256" key="1">
    <source>
        <dbReference type="SAM" id="Phobius"/>
    </source>
</evidence>
<dbReference type="PANTHER" id="PTHR20898:SF0">
    <property type="entry name" value="DAEDALUS ON 3-RELATED"/>
    <property type="match status" value="1"/>
</dbReference>
<organism evidence="2 3">
    <name type="scientific">Stomoxys calcitrans</name>
    <name type="common">Stable fly</name>
    <name type="synonym">Conops calcitrans</name>
    <dbReference type="NCBI Taxonomy" id="35570"/>
    <lineage>
        <taxon>Eukaryota</taxon>
        <taxon>Metazoa</taxon>
        <taxon>Ecdysozoa</taxon>
        <taxon>Arthropoda</taxon>
        <taxon>Hexapoda</taxon>
        <taxon>Insecta</taxon>
        <taxon>Pterygota</taxon>
        <taxon>Neoptera</taxon>
        <taxon>Endopterygota</taxon>
        <taxon>Diptera</taxon>
        <taxon>Brachycera</taxon>
        <taxon>Muscomorpha</taxon>
        <taxon>Muscoidea</taxon>
        <taxon>Muscidae</taxon>
        <taxon>Stomoxys</taxon>
    </lineage>
</organism>
<dbReference type="AlphaFoldDB" id="A0A1I8PSV5"/>
<sequence>MKGRSSAPPEYGEMRKGERIDDMKEVIPSRDNQGNNTNLCLKSSVMHSCCQLHNLGMKDLWYCLLFAVYLKDTSIGHHMNAMIGQLINLGIPDNMNYAMFVMVKIFCIAGLCASAILWLLIDLVNAAGSKYKFTNIKCQDHDKSFSHFEQCQLKVVKRGVVTLNVRVDLYKSPVTNSTMNVTILKKSNGYRAIIPNTTIDVCEYFKNTKRFPIIRMIFAIFEEASNLNHTCPYYDSIIIKDLLLEEKNFVMFPFPPGDYQYLANIYAYNDLKATIQVFSTKSA</sequence>
<dbReference type="EnsemblMetazoa" id="SCAU010828-RA">
    <property type="protein sequence ID" value="SCAU010828-PA"/>
    <property type="gene ID" value="SCAU010828"/>
</dbReference>
<keyword evidence="1" id="KW-1133">Transmembrane helix</keyword>
<keyword evidence="1" id="KW-0812">Transmembrane</keyword>
<name>A0A1I8PSV5_STOCA</name>
<protein>
    <submittedName>
        <fullName evidence="2">Uncharacterized protein</fullName>
    </submittedName>
</protein>
<gene>
    <name evidence="2" type="primary">106083314</name>
</gene>